<keyword evidence="2" id="KW-1185">Reference proteome</keyword>
<proteinExistence type="predicted"/>
<sequence>MQSESSMLPADTFLVHSLNDVLKVYVSIGLCRKPFPLLGQKALAWVRHDLIDQPLVHGTPEKLIEPDSAVLSTTCTCVVTLPLFAGIAQSDVPALEQNRGMSRMQVRLELYFSFHLLNADGWDIGRLNTEVTILRLRFVVLVMLTPILLIACQASGFRLTYLPTSRGFESHGTVLELWSTEVMVDAFILGNKSIQRPTVSGKSITLLTKEQTAVESVTLLDSLSGTELDHCDKTRPGIQNLAPIRRRGDLPPVLSLAGRPGGSMPAQHRVLGHHASSALLWKPCSTAAALLPGPYKAALL</sequence>
<accession>R0JUJ1</accession>
<dbReference type="Proteomes" id="UP000296049">
    <property type="component" value="Unassembled WGS sequence"/>
</dbReference>
<organism evidence="1 2">
    <name type="scientific">Anas platyrhynchos</name>
    <name type="common">Mallard</name>
    <name type="synonym">Anas boschas</name>
    <dbReference type="NCBI Taxonomy" id="8839"/>
    <lineage>
        <taxon>Eukaryota</taxon>
        <taxon>Metazoa</taxon>
        <taxon>Chordata</taxon>
        <taxon>Craniata</taxon>
        <taxon>Vertebrata</taxon>
        <taxon>Euteleostomi</taxon>
        <taxon>Archelosauria</taxon>
        <taxon>Archosauria</taxon>
        <taxon>Dinosauria</taxon>
        <taxon>Saurischia</taxon>
        <taxon>Theropoda</taxon>
        <taxon>Coelurosauria</taxon>
        <taxon>Aves</taxon>
        <taxon>Neognathae</taxon>
        <taxon>Galloanserae</taxon>
        <taxon>Anseriformes</taxon>
        <taxon>Anatidae</taxon>
        <taxon>Anatinae</taxon>
        <taxon>Anas</taxon>
    </lineage>
</organism>
<gene>
    <name evidence="1" type="ORF">Anapl_02335</name>
</gene>
<dbReference type="EMBL" id="KB743111">
    <property type="protein sequence ID" value="EOB01196.1"/>
    <property type="molecule type" value="Genomic_DNA"/>
</dbReference>
<name>R0JUJ1_ANAPL</name>
<reference evidence="2" key="1">
    <citation type="journal article" date="2013" name="Nat. Genet.">
        <title>The duck genome and transcriptome provide insight into an avian influenza virus reservoir species.</title>
        <authorList>
            <person name="Huang Y."/>
            <person name="Li Y."/>
            <person name="Burt D.W."/>
            <person name="Chen H."/>
            <person name="Zhang Y."/>
            <person name="Qian W."/>
            <person name="Kim H."/>
            <person name="Gan S."/>
            <person name="Zhao Y."/>
            <person name="Li J."/>
            <person name="Yi K."/>
            <person name="Feng H."/>
            <person name="Zhu P."/>
            <person name="Li B."/>
            <person name="Liu Q."/>
            <person name="Fairley S."/>
            <person name="Magor K.E."/>
            <person name="Du Z."/>
            <person name="Hu X."/>
            <person name="Goodman L."/>
            <person name="Tafer H."/>
            <person name="Vignal A."/>
            <person name="Lee T."/>
            <person name="Kim K.W."/>
            <person name="Sheng Z."/>
            <person name="An Y."/>
            <person name="Searle S."/>
            <person name="Herrero J."/>
            <person name="Groenen M.A."/>
            <person name="Crooijmans R.P."/>
            <person name="Faraut T."/>
            <person name="Cai Q."/>
            <person name="Webster R.G."/>
            <person name="Aldridge J.R."/>
            <person name="Warren W.C."/>
            <person name="Bartschat S."/>
            <person name="Kehr S."/>
            <person name="Marz M."/>
            <person name="Stadler P.F."/>
            <person name="Smith J."/>
            <person name="Kraus R.H."/>
            <person name="Zhao Y."/>
            <person name="Ren L."/>
            <person name="Fei J."/>
            <person name="Morisson M."/>
            <person name="Kaiser P."/>
            <person name="Griffin D.K."/>
            <person name="Rao M."/>
            <person name="Pitel F."/>
            <person name="Wang J."/>
            <person name="Li N."/>
        </authorList>
    </citation>
    <scope>NUCLEOTIDE SEQUENCE [LARGE SCALE GENOMIC DNA]</scope>
</reference>
<dbReference type="AlphaFoldDB" id="R0JUJ1"/>
<evidence type="ECO:0000313" key="2">
    <source>
        <dbReference type="Proteomes" id="UP000296049"/>
    </source>
</evidence>
<protein>
    <submittedName>
        <fullName evidence="1">Uncharacterized protein</fullName>
    </submittedName>
</protein>
<evidence type="ECO:0000313" key="1">
    <source>
        <dbReference type="EMBL" id="EOB01196.1"/>
    </source>
</evidence>